<dbReference type="GO" id="GO:0004497">
    <property type="term" value="F:monooxygenase activity"/>
    <property type="evidence" value="ECO:0007669"/>
    <property type="project" value="UniProtKB-KW"/>
</dbReference>
<dbReference type="InterPro" id="IPR001128">
    <property type="entry name" value="Cyt_P450"/>
</dbReference>
<keyword evidence="6 9" id="KW-0408">Iron</keyword>
<dbReference type="PRINTS" id="PR00385">
    <property type="entry name" value="P450"/>
</dbReference>
<dbReference type="GO" id="GO:0016020">
    <property type="term" value="C:membrane"/>
    <property type="evidence" value="ECO:0007669"/>
    <property type="project" value="UniProtKB-SubCell"/>
</dbReference>
<evidence type="ECO:0000256" key="7">
    <source>
        <dbReference type="ARBA" id="ARBA00023033"/>
    </source>
</evidence>
<comment type="caution">
    <text evidence="11">The sequence shown here is derived from an EMBL/GenBank/DDBJ whole genome shotgun (WGS) entry which is preliminary data.</text>
</comment>
<keyword evidence="8 10" id="KW-0472">Membrane</keyword>
<evidence type="ECO:0000256" key="1">
    <source>
        <dbReference type="ARBA" id="ARBA00001971"/>
    </source>
</evidence>
<keyword evidence="7" id="KW-0503">Monooxygenase</keyword>
<dbReference type="SUPFAM" id="SSF48264">
    <property type="entry name" value="Cytochrome P450"/>
    <property type="match status" value="1"/>
</dbReference>
<organism evidence="11 12">
    <name type="scientific">Leptomonas seymouri</name>
    <dbReference type="NCBI Taxonomy" id="5684"/>
    <lineage>
        <taxon>Eukaryota</taxon>
        <taxon>Discoba</taxon>
        <taxon>Euglenozoa</taxon>
        <taxon>Kinetoplastea</taxon>
        <taxon>Metakinetoplastina</taxon>
        <taxon>Trypanosomatida</taxon>
        <taxon>Trypanosomatidae</taxon>
        <taxon>Leishmaniinae</taxon>
        <taxon>Leptomonas</taxon>
    </lineage>
</organism>
<dbReference type="PANTHER" id="PTHR24291:SF43">
    <property type="entry name" value="AROMATASE"/>
    <property type="match status" value="1"/>
</dbReference>
<dbReference type="InterPro" id="IPR036396">
    <property type="entry name" value="Cyt_P450_sf"/>
</dbReference>
<keyword evidence="10" id="KW-0812">Transmembrane</keyword>
<dbReference type="Pfam" id="PF00067">
    <property type="entry name" value="p450"/>
    <property type="match status" value="1"/>
</dbReference>
<evidence type="ECO:0000256" key="5">
    <source>
        <dbReference type="ARBA" id="ARBA00023002"/>
    </source>
</evidence>
<evidence type="ECO:0000256" key="9">
    <source>
        <dbReference type="PIRSR" id="PIRSR602401-1"/>
    </source>
</evidence>
<name>A0A0N1IIZ9_LEPSE</name>
<dbReference type="VEuPathDB" id="TriTrypDB:Lsey_0203_0080"/>
<dbReference type="GO" id="GO:0005506">
    <property type="term" value="F:iron ion binding"/>
    <property type="evidence" value="ECO:0007669"/>
    <property type="project" value="InterPro"/>
</dbReference>
<keyword evidence="5" id="KW-0560">Oxidoreductase</keyword>
<comment type="similarity">
    <text evidence="3">Belongs to the cytochrome P450 family.</text>
</comment>
<dbReference type="PANTHER" id="PTHR24291">
    <property type="entry name" value="CYTOCHROME P450 FAMILY 4"/>
    <property type="match status" value="1"/>
</dbReference>
<keyword evidence="10" id="KW-1133">Transmembrane helix</keyword>
<gene>
    <name evidence="11" type="ORF">ABL78_5740</name>
</gene>
<dbReference type="InterPro" id="IPR002401">
    <property type="entry name" value="Cyt_P450_E_grp-I"/>
</dbReference>
<evidence type="ECO:0000256" key="10">
    <source>
        <dbReference type="SAM" id="Phobius"/>
    </source>
</evidence>
<evidence type="ECO:0000256" key="2">
    <source>
        <dbReference type="ARBA" id="ARBA00004370"/>
    </source>
</evidence>
<dbReference type="OMA" id="WKHQRRT"/>
<keyword evidence="9" id="KW-0349">Heme</keyword>
<keyword evidence="4 9" id="KW-0479">Metal-binding</keyword>
<evidence type="ECO:0000313" key="12">
    <source>
        <dbReference type="Proteomes" id="UP000038009"/>
    </source>
</evidence>
<dbReference type="Proteomes" id="UP000038009">
    <property type="component" value="Unassembled WGS sequence"/>
</dbReference>
<dbReference type="InterPro" id="IPR050196">
    <property type="entry name" value="Cytochrome_P450_Monoox"/>
</dbReference>
<dbReference type="Gene3D" id="1.10.630.10">
    <property type="entry name" value="Cytochrome P450"/>
    <property type="match status" value="1"/>
</dbReference>
<dbReference type="OrthoDB" id="1470350at2759"/>
<dbReference type="AlphaFoldDB" id="A0A0N1IIZ9"/>
<accession>A0A0N1IIZ9</accession>
<comment type="cofactor">
    <cofactor evidence="1 9">
        <name>heme</name>
        <dbReference type="ChEBI" id="CHEBI:30413"/>
    </cofactor>
</comment>
<evidence type="ECO:0000256" key="6">
    <source>
        <dbReference type="ARBA" id="ARBA00023004"/>
    </source>
</evidence>
<evidence type="ECO:0000313" key="11">
    <source>
        <dbReference type="EMBL" id="KPI85195.1"/>
    </source>
</evidence>
<evidence type="ECO:0000256" key="4">
    <source>
        <dbReference type="ARBA" id="ARBA00022723"/>
    </source>
</evidence>
<proteinExistence type="inferred from homology"/>
<feature type="binding site" description="axial binding residue" evidence="9">
    <location>
        <position position="521"/>
    </location>
    <ligand>
        <name>heme</name>
        <dbReference type="ChEBI" id="CHEBI:30413"/>
    </ligand>
    <ligandPart>
        <name>Fe</name>
        <dbReference type="ChEBI" id="CHEBI:18248"/>
    </ligandPart>
</feature>
<evidence type="ECO:0000256" key="8">
    <source>
        <dbReference type="ARBA" id="ARBA00023136"/>
    </source>
</evidence>
<dbReference type="GO" id="GO:0020037">
    <property type="term" value="F:heme binding"/>
    <property type="evidence" value="ECO:0007669"/>
    <property type="project" value="InterPro"/>
</dbReference>
<protein>
    <submittedName>
        <fullName evidence="11">Cytochrome p450-like protein</fullName>
    </submittedName>
</protein>
<evidence type="ECO:0000256" key="3">
    <source>
        <dbReference type="ARBA" id="ARBA00010617"/>
    </source>
</evidence>
<comment type="subcellular location">
    <subcellularLocation>
        <location evidence="2">Membrane</location>
    </subcellularLocation>
</comment>
<dbReference type="PRINTS" id="PR00463">
    <property type="entry name" value="EP450I"/>
</dbReference>
<keyword evidence="12" id="KW-1185">Reference proteome</keyword>
<dbReference type="GO" id="GO:0016705">
    <property type="term" value="F:oxidoreductase activity, acting on paired donors, with incorporation or reduction of molecular oxygen"/>
    <property type="evidence" value="ECO:0007669"/>
    <property type="project" value="InterPro"/>
</dbReference>
<feature type="transmembrane region" description="Helical" evidence="10">
    <location>
        <begin position="42"/>
        <end position="63"/>
    </location>
</feature>
<reference evidence="11 12" key="1">
    <citation type="journal article" date="2015" name="PLoS Pathog.">
        <title>Leptomonas seymouri: Adaptations to the Dixenous Life Cycle Analyzed by Genome Sequencing, Transcriptome Profiling and Co-infection with Leishmania donovani.</title>
        <authorList>
            <person name="Kraeva N."/>
            <person name="Butenko A."/>
            <person name="Hlavacova J."/>
            <person name="Kostygov A."/>
            <person name="Myskova J."/>
            <person name="Grybchuk D."/>
            <person name="Lestinova T."/>
            <person name="Votypka J."/>
            <person name="Volf P."/>
            <person name="Opperdoes F."/>
            <person name="Flegontov P."/>
            <person name="Lukes J."/>
            <person name="Yurchenko V."/>
        </authorList>
    </citation>
    <scope>NUCLEOTIDE SEQUENCE [LARGE SCALE GENOMIC DNA]</scope>
    <source>
        <strain evidence="11 12">ATCC 30220</strain>
    </source>
</reference>
<dbReference type="EMBL" id="LJSK01000203">
    <property type="protein sequence ID" value="KPI85195.1"/>
    <property type="molecule type" value="Genomic_DNA"/>
</dbReference>
<sequence>MAAHALQSNIAALLHNAAMKLPTVVQPYAFPLVEEDTVPTTIAVALVTVAILYFAIAVVFPGLRMDYYLSKLPTMRHSVPVLGHALLLAGAAPWSKMAKWSLHPEKNLPKKKTDGTHTSRLVTFNVAGMRVIYINEPRLLRRVLLTHQRNYRKAIAAAYKHFMCLLGTGLVTAEDEHWKRGRLLLSHAMRIGIVEDVPEMAMHAVDRIQKKLDAVSGKVGSIDLNEEYRHMTLQVIGESALSLSAEESDRIFPALYLPIVHECNRRVWAPWRAYMPFLAGSRERNHCLKELNSVLSDIIRSRWERRKEPKYTAKPDILALCMSQIDHVDSHIITELRDDVKTILLAGHETSAALLTWATYETIRHPEIRKKIFDEAVKLFDPANCKRTMETRYGPRGIPTTDSVRDLVWTPAVLRETLRRHSVVPLVMRYAAKDDIWPAADTGLDKDVRIPAGCTIAVGMQGVHNNPDVWDEPEKFDPTRFIDAEIANDTNYLNRNTNDIKFSKKIDPYAFIPFINGPRNCLGQHLSMIETQVALAYMILNYDLEIYRDPAFKGDVAAYEEAVGRHHDSIIPQVPHAGLSVCGTPNKVYT</sequence>